<protein>
    <submittedName>
        <fullName evidence="3">HD domain-containing protein</fullName>
    </submittedName>
</protein>
<dbReference type="RefSeq" id="WP_324619400.1">
    <property type="nucleotide sequence ID" value="NZ_JAYKOT010000003.1"/>
</dbReference>
<dbReference type="Gene3D" id="2.40.50.140">
    <property type="entry name" value="Nucleic acid-binding proteins"/>
    <property type="match status" value="1"/>
</dbReference>
<dbReference type="CDD" id="cd00077">
    <property type="entry name" value="HDc"/>
    <property type="match status" value="1"/>
</dbReference>
<dbReference type="InterPro" id="IPR012340">
    <property type="entry name" value="NA-bd_OB-fold"/>
</dbReference>
<accession>A0AAW9MXR2</accession>
<dbReference type="SUPFAM" id="SSF109604">
    <property type="entry name" value="HD-domain/PDEase-like"/>
    <property type="match status" value="1"/>
</dbReference>
<evidence type="ECO:0000259" key="2">
    <source>
        <dbReference type="PROSITE" id="PS51831"/>
    </source>
</evidence>
<gene>
    <name evidence="3" type="ORF">VLK81_04040</name>
</gene>
<reference evidence="3 4" key="1">
    <citation type="submission" date="2024-01" db="EMBL/GenBank/DDBJ databases">
        <title>Complete genome sequence of Citroniella saccharovorans strain M6.X9, isolated from human fecal sample.</title>
        <authorList>
            <person name="Cheng G."/>
            <person name="Westerholm M."/>
            <person name="Schnurer A."/>
        </authorList>
    </citation>
    <scope>NUCLEOTIDE SEQUENCE [LARGE SCALE GENOMIC DNA]</scope>
    <source>
        <strain evidence="3 4">DSM 29873</strain>
    </source>
</reference>
<feature type="domain" description="HD" evidence="2">
    <location>
        <begin position="161"/>
        <end position="279"/>
    </location>
</feature>
<evidence type="ECO:0000313" key="3">
    <source>
        <dbReference type="EMBL" id="MEB3429200.1"/>
    </source>
</evidence>
<keyword evidence="4" id="KW-1185">Reference proteome</keyword>
<dbReference type="InterPro" id="IPR006674">
    <property type="entry name" value="HD_domain"/>
</dbReference>
<dbReference type="InterPro" id="IPR006675">
    <property type="entry name" value="HDIG_dom"/>
</dbReference>
<comment type="caution">
    <text evidence="3">The sequence shown here is derived from an EMBL/GenBank/DDBJ whole genome shotgun (WGS) entry which is preliminary data.</text>
</comment>
<dbReference type="Proteomes" id="UP001357733">
    <property type="component" value="Unassembled WGS sequence"/>
</dbReference>
<proteinExistence type="predicted"/>
<dbReference type="PANTHER" id="PTHR37294">
    <property type="entry name" value="3'-5' EXORIBONUCLEASE YHAM"/>
    <property type="match status" value="1"/>
</dbReference>
<evidence type="ECO:0000313" key="4">
    <source>
        <dbReference type="Proteomes" id="UP001357733"/>
    </source>
</evidence>
<dbReference type="PANTHER" id="PTHR37294:SF1">
    <property type="entry name" value="3'-5' EXORIBONUCLEASE YHAM"/>
    <property type="match status" value="1"/>
</dbReference>
<dbReference type="PROSITE" id="PS51831">
    <property type="entry name" value="HD"/>
    <property type="match status" value="1"/>
</dbReference>
<name>A0AAW9MXR2_9FIRM</name>
<keyword evidence="1" id="KW-0378">Hydrolase</keyword>
<evidence type="ECO:0000256" key="1">
    <source>
        <dbReference type="ARBA" id="ARBA00022801"/>
    </source>
</evidence>
<dbReference type="Gene3D" id="1.10.3210.10">
    <property type="entry name" value="Hypothetical protein af1432"/>
    <property type="match status" value="1"/>
</dbReference>
<dbReference type="NCBIfam" id="TIGR00277">
    <property type="entry name" value="HDIG"/>
    <property type="match status" value="1"/>
</dbReference>
<dbReference type="SMART" id="SM00471">
    <property type="entry name" value="HDc"/>
    <property type="match status" value="1"/>
</dbReference>
<dbReference type="InterPro" id="IPR003607">
    <property type="entry name" value="HD/PDEase_dom"/>
</dbReference>
<sequence length="310" mass="36020">MTNNNLTTFVGIVSDLVEKTTSNSESYINFSLNDKVTKIDTKAWQTTMEEMNEKNIENGSFVIIEGKINRFKDKDQIIINRSNEGLRIRLINENDPINIDQFIKTAPLKDDIMRSYFREKISEIEDAEYKSFMEQIYFDYENKILSYPGSITVHHDYKMGLAYHMYRMLKSAHALADVYKDINRDLLTIGVLLHDIGKVKCYDVTIDGVSKGYTLENDLIGHIAIGIIILEKYELKEDKKDLIRHLILSHHGKIEYGAVVPPMFKEALILHMVDNLDARMTIMEDELEKIEEGQVSDRIFFLDRAKVYKF</sequence>
<dbReference type="InterPro" id="IPR050798">
    <property type="entry name" value="YhaM_exoribonuc/phosphodiest"/>
</dbReference>
<dbReference type="Pfam" id="PF01966">
    <property type="entry name" value="HD"/>
    <property type="match status" value="1"/>
</dbReference>
<dbReference type="EMBL" id="JAYKOT010000003">
    <property type="protein sequence ID" value="MEB3429200.1"/>
    <property type="molecule type" value="Genomic_DNA"/>
</dbReference>
<dbReference type="GO" id="GO:0031125">
    <property type="term" value="P:rRNA 3'-end processing"/>
    <property type="evidence" value="ECO:0007669"/>
    <property type="project" value="TreeGrafter"/>
</dbReference>
<dbReference type="GO" id="GO:0016787">
    <property type="term" value="F:hydrolase activity"/>
    <property type="evidence" value="ECO:0007669"/>
    <property type="project" value="UniProtKB-KW"/>
</dbReference>
<organism evidence="3 4">
    <name type="scientific">Citroniella saccharovorans</name>
    <dbReference type="NCBI Taxonomy" id="2053367"/>
    <lineage>
        <taxon>Bacteria</taxon>
        <taxon>Bacillati</taxon>
        <taxon>Bacillota</taxon>
        <taxon>Tissierellia</taxon>
        <taxon>Tissierellales</taxon>
        <taxon>Peptoniphilaceae</taxon>
        <taxon>Citroniella</taxon>
    </lineage>
</organism>
<dbReference type="AlphaFoldDB" id="A0AAW9MXR2"/>